<dbReference type="AlphaFoldDB" id="A0A081XRD7"/>
<protein>
    <submittedName>
        <fullName evidence="2">Uncharacterized protein</fullName>
    </submittedName>
</protein>
<accession>A0A081XRD7</accession>
<evidence type="ECO:0000256" key="1">
    <source>
        <dbReference type="SAM" id="MobiDB-lite"/>
    </source>
</evidence>
<evidence type="ECO:0000313" key="2">
    <source>
        <dbReference type="EMBL" id="KES06110.1"/>
    </source>
</evidence>
<gene>
    <name evidence="2" type="ORF">BU52_16985</name>
</gene>
<reference evidence="2 3" key="1">
    <citation type="submission" date="2014-02" db="EMBL/GenBank/DDBJ databases">
        <title>The genome announcement of Streptomyces toyocaensis NRRL15009.</title>
        <authorList>
            <person name="Hong H.-J."/>
            <person name="Kwun M.J."/>
        </authorList>
    </citation>
    <scope>NUCLEOTIDE SEQUENCE [LARGE SCALE GENOMIC DNA]</scope>
    <source>
        <strain evidence="2 3">NRRL 15009</strain>
    </source>
</reference>
<proteinExistence type="predicted"/>
<dbReference type="EMBL" id="JFCB01000013">
    <property type="protein sequence ID" value="KES06110.1"/>
    <property type="molecule type" value="Genomic_DNA"/>
</dbReference>
<name>A0A081XRD7_STRTO</name>
<dbReference type="Proteomes" id="UP000028341">
    <property type="component" value="Unassembled WGS sequence"/>
</dbReference>
<feature type="region of interest" description="Disordered" evidence="1">
    <location>
        <begin position="63"/>
        <end position="88"/>
    </location>
</feature>
<organism evidence="2 3">
    <name type="scientific">Streptomyces toyocaensis</name>
    <dbReference type="NCBI Taxonomy" id="55952"/>
    <lineage>
        <taxon>Bacteria</taxon>
        <taxon>Bacillati</taxon>
        <taxon>Actinomycetota</taxon>
        <taxon>Actinomycetes</taxon>
        <taxon>Kitasatosporales</taxon>
        <taxon>Streptomycetaceae</taxon>
        <taxon>Streptomyces</taxon>
    </lineage>
</organism>
<sequence>MAGLFCSSPPVVEQDEEITATARAERRRALHVPVREEADVIPELHQVQSQALRGQVRVAAADQRDAEVGSARSRTAWPRSWGGSSAGI</sequence>
<evidence type="ECO:0000313" key="3">
    <source>
        <dbReference type="Proteomes" id="UP000028341"/>
    </source>
</evidence>
<dbReference type="STRING" id="55952.BU52_16985"/>
<comment type="caution">
    <text evidence="2">The sequence shown here is derived from an EMBL/GenBank/DDBJ whole genome shotgun (WGS) entry which is preliminary data.</text>
</comment>
<keyword evidence="3" id="KW-1185">Reference proteome</keyword>